<dbReference type="Proteomes" id="UP000712600">
    <property type="component" value="Unassembled WGS sequence"/>
</dbReference>
<dbReference type="AlphaFoldDB" id="A0A8S9SCQ2"/>
<name>A0A8S9SCQ2_BRACR</name>
<gene>
    <name evidence="1" type="ORF">F2Q69_00038066</name>
</gene>
<reference evidence="1" key="1">
    <citation type="submission" date="2019-12" db="EMBL/GenBank/DDBJ databases">
        <title>Genome sequencing and annotation of Brassica cretica.</title>
        <authorList>
            <person name="Studholme D.J."/>
            <person name="Sarris P."/>
        </authorList>
    </citation>
    <scope>NUCLEOTIDE SEQUENCE</scope>
    <source>
        <strain evidence="1">PFS-109/04</strain>
        <tissue evidence="1">Leaf</tissue>
    </source>
</reference>
<evidence type="ECO:0000313" key="1">
    <source>
        <dbReference type="EMBL" id="KAF3598614.1"/>
    </source>
</evidence>
<proteinExistence type="predicted"/>
<dbReference type="EMBL" id="QGKX02000004">
    <property type="protein sequence ID" value="KAF3598614.1"/>
    <property type="molecule type" value="Genomic_DNA"/>
</dbReference>
<accession>A0A8S9SCQ2</accession>
<protein>
    <submittedName>
        <fullName evidence="1">Uncharacterized protein</fullName>
    </submittedName>
</protein>
<comment type="caution">
    <text evidence="1">The sequence shown here is derived from an EMBL/GenBank/DDBJ whole genome shotgun (WGS) entry which is preliminary data.</text>
</comment>
<organism evidence="1 2">
    <name type="scientific">Brassica cretica</name>
    <name type="common">Mustard</name>
    <dbReference type="NCBI Taxonomy" id="69181"/>
    <lineage>
        <taxon>Eukaryota</taxon>
        <taxon>Viridiplantae</taxon>
        <taxon>Streptophyta</taxon>
        <taxon>Embryophyta</taxon>
        <taxon>Tracheophyta</taxon>
        <taxon>Spermatophyta</taxon>
        <taxon>Magnoliopsida</taxon>
        <taxon>eudicotyledons</taxon>
        <taxon>Gunneridae</taxon>
        <taxon>Pentapetalae</taxon>
        <taxon>rosids</taxon>
        <taxon>malvids</taxon>
        <taxon>Brassicales</taxon>
        <taxon>Brassicaceae</taxon>
        <taxon>Brassiceae</taxon>
        <taxon>Brassica</taxon>
    </lineage>
</organism>
<evidence type="ECO:0000313" key="2">
    <source>
        <dbReference type="Proteomes" id="UP000712600"/>
    </source>
</evidence>
<sequence>MNFFLFAGLFPAPFNRFRVLLPVAASGDAPSLGGMSALPPASSPSLAVMDIRLLSPRHSSLVLTAALHWGSPGFFDRRFSQLHRSTAGLKKIDSSFEALIQYATWFVEKMALCERFFIIGFRCRRIPSYHLVFSGGSKLRLGLMRVH</sequence>